<evidence type="ECO:0000313" key="4">
    <source>
        <dbReference type="Proteomes" id="UP000006746"/>
    </source>
</evidence>
<keyword evidence="4" id="KW-1185">Reference proteome</keyword>
<evidence type="ECO:0000256" key="1">
    <source>
        <dbReference type="SAM" id="MobiDB-lite"/>
    </source>
</evidence>
<sequence length="90" mass="9716">MRVLILAALLLTAAVPQARAEEPSGNPVETLREGMTKAVEALRDLAEEVQRYGVPYFDKDGNIVIPRKVPDEGVPDTADTGQAEARSITL</sequence>
<comment type="caution">
    <text evidence="3">The sequence shown here is derived from an EMBL/GenBank/DDBJ whole genome shotgun (WGS) entry which is preliminary data.</text>
</comment>
<reference evidence="3 4" key="1">
    <citation type="journal article" date="2012" name="J. Bacteriol.">
        <title>Genome Sequence of Oceanibaculum indicum Type Strain P24.</title>
        <authorList>
            <person name="Lai Q."/>
            <person name="Shao Z."/>
        </authorList>
    </citation>
    <scope>NUCLEOTIDE SEQUENCE [LARGE SCALE GENOMIC DNA]</scope>
    <source>
        <strain evidence="3 4">P24</strain>
    </source>
</reference>
<dbReference type="EMBL" id="AMRL01000005">
    <property type="protein sequence ID" value="EKE77240.1"/>
    <property type="molecule type" value="Genomic_DNA"/>
</dbReference>
<proteinExistence type="predicted"/>
<feature type="region of interest" description="Disordered" evidence="1">
    <location>
        <begin position="68"/>
        <end position="90"/>
    </location>
</feature>
<gene>
    <name evidence="3" type="ORF">P24_05647</name>
</gene>
<organism evidence="3 4">
    <name type="scientific">Oceanibaculum indicum P24</name>
    <dbReference type="NCBI Taxonomy" id="1207063"/>
    <lineage>
        <taxon>Bacteria</taxon>
        <taxon>Pseudomonadati</taxon>
        <taxon>Pseudomonadota</taxon>
        <taxon>Alphaproteobacteria</taxon>
        <taxon>Rhodospirillales</taxon>
        <taxon>Oceanibaculaceae</taxon>
        <taxon>Oceanibaculum</taxon>
    </lineage>
</organism>
<dbReference type="AlphaFoldDB" id="K2KJ03"/>
<keyword evidence="2" id="KW-0732">Signal</keyword>
<dbReference type="RefSeq" id="WP_008943741.1">
    <property type="nucleotide sequence ID" value="NZ_AMRL01000005.1"/>
</dbReference>
<protein>
    <submittedName>
        <fullName evidence="3">Uncharacterized protein</fullName>
    </submittedName>
</protein>
<feature type="signal peptide" evidence="2">
    <location>
        <begin position="1"/>
        <end position="20"/>
    </location>
</feature>
<evidence type="ECO:0000256" key="2">
    <source>
        <dbReference type="SAM" id="SignalP"/>
    </source>
</evidence>
<feature type="chain" id="PRO_5003862969" evidence="2">
    <location>
        <begin position="21"/>
        <end position="90"/>
    </location>
</feature>
<dbReference type="Proteomes" id="UP000006746">
    <property type="component" value="Unassembled WGS sequence"/>
</dbReference>
<name>K2KJ03_9PROT</name>
<dbReference type="STRING" id="1207063.P24_05647"/>
<evidence type="ECO:0000313" key="3">
    <source>
        <dbReference type="EMBL" id="EKE77240.1"/>
    </source>
</evidence>
<accession>K2KJ03</accession>